<sequence length="131" mass="13812">MDNFVQSQPAVAHSPSAMRDGADAASAAQSVISTWEDINAALCPILGQQGVAALFSRSLLLTSAAYPWLMRVQADTLTHPDLALLRTVLQQQSRDSAVAGGGALLHTYYELLDSLLGPALTERLLGTAVAH</sequence>
<reference evidence="1" key="1">
    <citation type="submission" date="2009-10" db="EMBL/GenBank/DDBJ databases">
        <title>Diversity of trophic interactions inside an arsenic-rich microbial ecosystem.</title>
        <authorList>
            <person name="Bertin P.N."/>
            <person name="Heinrich-Salmeron A."/>
            <person name="Pelletier E."/>
            <person name="Goulhen-Chollet F."/>
            <person name="Arsene-Ploetze F."/>
            <person name="Gallien S."/>
            <person name="Calteau A."/>
            <person name="Vallenet D."/>
            <person name="Casiot C."/>
            <person name="Chane-Woon-Ming B."/>
            <person name="Giloteaux L."/>
            <person name="Barakat M."/>
            <person name="Bonnefoy V."/>
            <person name="Bruneel O."/>
            <person name="Chandler M."/>
            <person name="Cleiss J."/>
            <person name="Duran R."/>
            <person name="Elbaz-Poulichet F."/>
            <person name="Fonknechten N."/>
            <person name="Lauga B."/>
            <person name="Mornico D."/>
            <person name="Ortet P."/>
            <person name="Schaeffer C."/>
            <person name="Siguier P."/>
            <person name="Alexander Thil Smith A."/>
            <person name="Van Dorsselaer A."/>
            <person name="Weissenbach J."/>
            <person name="Medigue C."/>
            <person name="Le Paslier D."/>
        </authorList>
    </citation>
    <scope>NUCLEOTIDE SEQUENCE</scope>
</reference>
<dbReference type="EMBL" id="CABM01000001">
    <property type="protein sequence ID" value="CBH95156.1"/>
    <property type="molecule type" value="Genomic_DNA"/>
</dbReference>
<accession>E6PJQ5</accession>
<name>E6PJQ5_9ZZZZ</name>
<dbReference type="AlphaFoldDB" id="E6PJQ5"/>
<comment type="caution">
    <text evidence="1">The sequence shown here is derived from an EMBL/GenBank/DDBJ whole genome shotgun (WGS) entry which is preliminary data.</text>
</comment>
<organism evidence="1">
    <name type="scientific">mine drainage metagenome</name>
    <dbReference type="NCBI Taxonomy" id="410659"/>
    <lineage>
        <taxon>unclassified sequences</taxon>
        <taxon>metagenomes</taxon>
        <taxon>ecological metagenomes</taxon>
    </lineage>
</organism>
<gene>
    <name evidence="1" type="ORF">CARN2_0543</name>
</gene>
<evidence type="ECO:0000313" key="1">
    <source>
        <dbReference type="EMBL" id="CBH95156.1"/>
    </source>
</evidence>
<protein>
    <submittedName>
        <fullName evidence="1">Uncharacterized protein</fullName>
    </submittedName>
</protein>
<proteinExistence type="predicted"/>